<dbReference type="GO" id="GO:0030246">
    <property type="term" value="F:carbohydrate binding"/>
    <property type="evidence" value="ECO:0007669"/>
    <property type="project" value="TreeGrafter"/>
</dbReference>
<dbReference type="PANTHER" id="PTHR30036">
    <property type="entry name" value="D-XYLOSE-BINDING PERIPLASMIC PROTEIN"/>
    <property type="match status" value="1"/>
</dbReference>
<dbReference type="Pfam" id="PF13407">
    <property type="entry name" value="Peripla_BP_4"/>
    <property type="match status" value="1"/>
</dbReference>
<dbReference type="Proteomes" id="UP001149140">
    <property type="component" value="Unassembled WGS sequence"/>
</dbReference>
<feature type="chain" id="PRO_5040735759" evidence="4">
    <location>
        <begin position="25"/>
        <end position="383"/>
    </location>
</feature>
<evidence type="ECO:0000256" key="4">
    <source>
        <dbReference type="SAM" id="SignalP"/>
    </source>
</evidence>
<evidence type="ECO:0000313" key="7">
    <source>
        <dbReference type="Proteomes" id="UP001149140"/>
    </source>
</evidence>
<feature type="signal peptide" evidence="4">
    <location>
        <begin position="1"/>
        <end position="24"/>
    </location>
</feature>
<evidence type="ECO:0000256" key="2">
    <source>
        <dbReference type="ARBA" id="ARBA00007639"/>
    </source>
</evidence>
<organism evidence="6 7">
    <name type="scientific">Solirubrobacter ginsenosidimutans</name>
    <dbReference type="NCBI Taxonomy" id="490573"/>
    <lineage>
        <taxon>Bacteria</taxon>
        <taxon>Bacillati</taxon>
        <taxon>Actinomycetota</taxon>
        <taxon>Thermoleophilia</taxon>
        <taxon>Solirubrobacterales</taxon>
        <taxon>Solirubrobacteraceae</taxon>
        <taxon>Solirubrobacter</taxon>
    </lineage>
</organism>
<dbReference type="RefSeq" id="WP_270037266.1">
    <property type="nucleotide sequence ID" value="NZ_JAPDOD010000001.1"/>
</dbReference>
<reference evidence="6" key="1">
    <citation type="submission" date="2022-10" db="EMBL/GenBank/DDBJ databases">
        <title>The WGS of Solirubrobacter ginsenosidimutans DSM 21036.</title>
        <authorList>
            <person name="Jiang Z."/>
        </authorList>
    </citation>
    <scope>NUCLEOTIDE SEQUENCE</scope>
    <source>
        <strain evidence="6">DSM 21036</strain>
    </source>
</reference>
<evidence type="ECO:0000313" key="6">
    <source>
        <dbReference type="EMBL" id="MDA0158675.1"/>
    </source>
</evidence>
<feature type="compositionally biased region" description="Low complexity" evidence="3">
    <location>
        <begin position="27"/>
        <end position="42"/>
    </location>
</feature>
<dbReference type="InterPro" id="IPR025997">
    <property type="entry name" value="SBP_2_dom"/>
</dbReference>
<sequence>MTHTRGVPALIATLALGLAVTACGSESGSSSNSASGGSASSSSGGGAGVTTALDRLKPYQAAPTAITIKDPLKGAPPAGKTLVMLGTNDPNNQKLQKSLKDLAGQAKWNYSVVSYDPANPATFNAAIDTAITKKANYIAEAGIPLTPAMIKKVQDAGAKWVLTSVHPVEVKDPIIVDANAYANDALMGKVLADFFVSDSKGKGNVVIEHVPAYPILEGFTDGFQKEVKELCPDCKVKIQEITIPDLTAGKVPSVMVSALRSNPDANYVAFDVGPFAAGIDAALASAGLSNKVKVIGQAADEAGIAALKTGKQLAWTGFDPVYSTYVMMDAMFRDSLGMPIDQEASGLQTTQILTKDNVGDITGNWGEPTDALDQFKKLWGLSS</sequence>
<dbReference type="InterPro" id="IPR050555">
    <property type="entry name" value="Bact_Solute-Bind_Prot2"/>
</dbReference>
<dbReference type="PANTHER" id="PTHR30036:SF7">
    <property type="entry name" value="ABC TRANSPORTER PERIPLASMIC-BINDING PROTEIN YPHF"/>
    <property type="match status" value="1"/>
</dbReference>
<gene>
    <name evidence="6" type="ORF">OM076_00240</name>
</gene>
<feature type="domain" description="Periplasmic binding protein" evidence="5">
    <location>
        <begin position="84"/>
        <end position="332"/>
    </location>
</feature>
<protein>
    <submittedName>
        <fullName evidence="6">Substrate-binding domain-containing protein</fullName>
    </submittedName>
</protein>
<dbReference type="PROSITE" id="PS51257">
    <property type="entry name" value="PROKAR_LIPOPROTEIN"/>
    <property type="match status" value="1"/>
</dbReference>
<comment type="subcellular location">
    <subcellularLocation>
        <location evidence="1">Cell envelope</location>
    </subcellularLocation>
</comment>
<evidence type="ECO:0000256" key="3">
    <source>
        <dbReference type="SAM" id="MobiDB-lite"/>
    </source>
</evidence>
<dbReference type="EMBL" id="JAPDOD010000001">
    <property type="protein sequence ID" value="MDA0158675.1"/>
    <property type="molecule type" value="Genomic_DNA"/>
</dbReference>
<dbReference type="InterPro" id="IPR028082">
    <property type="entry name" value="Peripla_BP_I"/>
</dbReference>
<feature type="region of interest" description="Disordered" evidence="3">
    <location>
        <begin position="27"/>
        <end position="47"/>
    </location>
</feature>
<evidence type="ECO:0000259" key="5">
    <source>
        <dbReference type="Pfam" id="PF13407"/>
    </source>
</evidence>
<keyword evidence="4" id="KW-0732">Signal</keyword>
<accession>A0A9X3MP72</accession>
<dbReference type="Gene3D" id="3.40.50.2300">
    <property type="match status" value="2"/>
</dbReference>
<proteinExistence type="inferred from homology"/>
<dbReference type="GO" id="GO:0030288">
    <property type="term" value="C:outer membrane-bounded periplasmic space"/>
    <property type="evidence" value="ECO:0007669"/>
    <property type="project" value="TreeGrafter"/>
</dbReference>
<comment type="caution">
    <text evidence="6">The sequence shown here is derived from an EMBL/GenBank/DDBJ whole genome shotgun (WGS) entry which is preliminary data.</text>
</comment>
<dbReference type="SUPFAM" id="SSF53822">
    <property type="entry name" value="Periplasmic binding protein-like I"/>
    <property type="match status" value="1"/>
</dbReference>
<comment type="similarity">
    <text evidence="2">Belongs to the bacterial solute-binding protein 2 family.</text>
</comment>
<dbReference type="AlphaFoldDB" id="A0A9X3MP72"/>
<keyword evidence="7" id="KW-1185">Reference proteome</keyword>
<name>A0A9X3MP72_9ACTN</name>
<evidence type="ECO:0000256" key="1">
    <source>
        <dbReference type="ARBA" id="ARBA00004196"/>
    </source>
</evidence>